<accession>A0A379LZ13</accession>
<name>A0A379LZ13_9NOCA</name>
<organism evidence="3 4">
    <name type="scientific">Rhodococcus gordoniae</name>
    <dbReference type="NCBI Taxonomy" id="223392"/>
    <lineage>
        <taxon>Bacteria</taxon>
        <taxon>Bacillati</taxon>
        <taxon>Actinomycetota</taxon>
        <taxon>Actinomycetes</taxon>
        <taxon>Mycobacteriales</taxon>
        <taxon>Nocardiaceae</taxon>
        <taxon>Rhodococcus</taxon>
    </lineage>
</organism>
<feature type="transmembrane region" description="Helical" evidence="2">
    <location>
        <begin position="107"/>
        <end position="127"/>
    </location>
</feature>
<gene>
    <name evidence="3" type="ORF">NCTC13296_02146</name>
</gene>
<sequence length="242" mass="24606">MPDLPARPKREPGAAQVGGGATPLERRSGRVLFVVGTTAVRETDIIAMPCPEPENRPEGHHRYPRGVDSRMPVLAQVRGAAVASVSGAVSIAAHGMAGGGMPPSQSAVVLLLAACAGVGAAVAAFDVRDRNRTFLLAALTAGQVVGHTTLTVVDDHAHDLGLSSAMFATHLAAVAVSAALVRAVEGACLHVLAAFTRVLLVLVSVPPVQTVVWSATPIHRATLSLWLSAGTAAGTRGPPTAA</sequence>
<feature type="transmembrane region" description="Helical" evidence="2">
    <location>
        <begin position="80"/>
        <end position="101"/>
    </location>
</feature>
<keyword evidence="2" id="KW-0812">Transmembrane</keyword>
<evidence type="ECO:0000256" key="1">
    <source>
        <dbReference type="SAM" id="MobiDB-lite"/>
    </source>
</evidence>
<keyword evidence="2" id="KW-0472">Membrane</keyword>
<protein>
    <submittedName>
        <fullName evidence="3">Hypothetical membrane protein</fullName>
    </submittedName>
</protein>
<proteinExistence type="predicted"/>
<evidence type="ECO:0000313" key="3">
    <source>
        <dbReference type="EMBL" id="SUE15287.1"/>
    </source>
</evidence>
<feature type="transmembrane region" description="Helical" evidence="2">
    <location>
        <begin position="165"/>
        <end position="184"/>
    </location>
</feature>
<feature type="region of interest" description="Disordered" evidence="1">
    <location>
        <begin position="1"/>
        <end position="23"/>
    </location>
</feature>
<feature type="transmembrane region" description="Helical" evidence="2">
    <location>
        <begin position="191"/>
        <end position="215"/>
    </location>
</feature>
<evidence type="ECO:0000256" key="2">
    <source>
        <dbReference type="SAM" id="Phobius"/>
    </source>
</evidence>
<feature type="compositionally biased region" description="Basic and acidic residues" evidence="1">
    <location>
        <begin position="1"/>
        <end position="12"/>
    </location>
</feature>
<keyword evidence="4" id="KW-1185">Reference proteome</keyword>
<feature type="transmembrane region" description="Helical" evidence="2">
    <location>
        <begin position="134"/>
        <end position="153"/>
    </location>
</feature>
<dbReference type="Proteomes" id="UP000254569">
    <property type="component" value="Unassembled WGS sequence"/>
</dbReference>
<dbReference type="EMBL" id="UGVI01000001">
    <property type="protein sequence ID" value="SUE15287.1"/>
    <property type="molecule type" value="Genomic_DNA"/>
</dbReference>
<keyword evidence="2" id="KW-1133">Transmembrane helix</keyword>
<reference evidence="3 4" key="1">
    <citation type="submission" date="2018-06" db="EMBL/GenBank/DDBJ databases">
        <authorList>
            <consortium name="Pathogen Informatics"/>
            <person name="Doyle S."/>
        </authorList>
    </citation>
    <scope>NUCLEOTIDE SEQUENCE [LARGE SCALE GENOMIC DNA]</scope>
    <source>
        <strain evidence="3 4">NCTC13296</strain>
    </source>
</reference>
<dbReference type="AlphaFoldDB" id="A0A379LZ13"/>
<evidence type="ECO:0000313" key="4">
    <source>
        <dbReference type="Proteomes" id="UP000254569"/>
    </source>
</evidence>